<proteinExistence type="predicted"/>
<feature type="signal peptide" evidence="2">
    <location>
        <begin position="1"/>
        <end position="21"/>
    </location>
</feature>
<dbReference type="InterPro" id="IPR051495">
    <property type="entry name" value="Epithelial_Barrier/Signaling"/>
</dbReference>
<keyword evidence="1" id="KW-0472">Membrane</keyword>
<reference evidence="4" key="1">
    <citation type="submission" date="2022-01" db="EMBL/GenBank/DDBJ databases">
        <title>Genome Sequence Resource for Two Populations of Ditylenchus destructor, the Migratory Endoparasitic Phytonematode.</title>
        <authorList>
            <person name="Zhang H."/>
            <person name="Lin R."/>
            <person name="Xie B."/>
        </authorList>
    </citation>
    <scope>NUCLEOTIDE SEQUENCE</scope>
    <source>
        <strain evidence="4">BazhouSP</strain>
    </source>
</reference>
<dbReference type="EMBL" id="JAKKPZ010000035">
    <property type="protein sequence ID" value="KAI1708487.1"/>
    <property type="molecule type" value="Genomic_DNA"/>
</dbReference>
<evidence type="ECO:0000256" key="1">
    <source>
        <dbReference type="SAM" id="Phobius"/>
    </source>
</evidence>
<dbReference type="PANTHER" id="PTHR13802">
    <property type="entry name" value="MUCIN 4-RELATED"/>
    <property type="match status" value="1"/>
</dbReference>
<keyword evidence="2" id="KW-0732">Signal</keyword>
<accession>A0AAD4MYR1</accession>
<dbReference type="Pfam" id="PF06119">
    <property type="entry name" value="NIDO"/>
    <property type="match status" value="1"/>
</dbReference>
<dbReference type="SMART" id="SM00539">
    <property type="entry name" value="NIDO"/>
    <property type="match status" value="1"/>
</dbReference>
<organism evidence="4 5">
    <name type="scientific">Ditylenchus destructor</name>
    <dbReference type="NCBI Taxonomy" id="166010"/>
    <lineage>
        <taxon>Eukaryota</taxon>
        <taxon>Metazoa</taxon>
        <taxon>Ecdysozoa</taxon>
        <taxon>Nematoda</taxon>
        <taxon>Chromadorea</taxon>
        <taxon>Rhabditida</taxon>
        <taxon>Tylenchina</taxon>
        <taxon>Tylenchomorpha</taxon>
        <taxon>Sphaerularioidea</taxon>
        <taxon>Anguinidae</taxon>
        <taxon>Anguininae</taxon>
        <taxon>Ditylenchus</taxon>
    </lineage>
</organism>
<dbReference type="PROSITE" id="PS51220">
    <property type="entry name" value="NIDO"/>
    <property type="match status" value="1"/>
</dbReference>
<evidence type="ECO:0000313" key="5">
    <source>
        <dbReference type="Proteomes" id="UP001201812"/>
    </source>
</evidence>
<keyword evidence="1" id="KW-0812">Transmembrane</keyword>
<dbReference type="GO" id="GO:0007160">
    <property type="term" value="P:cell-matrix adhesion"/>
    <property type="evidence" value="ECO:0007669"/>
    <property type="project" value="InterPro"/>
</dbReference>
<feature type="chain" id="PRO_5041939557" evidence="2">
    <location>
        <begin position="22"/>
        <end position="324"/>
    </location>
</feature>
<keyword evidence="5" id="KW-1185">Reference proteome</keyword>
<protein>
    <submittedName>
        <fullName evidence="4">Nidogen-like domain-containing protein</fullName>
    </submittedName>
</protein>
<gene>
    <name evidence="4" type="ORF">DdX_11875</name>
</gene>
<comment type="caution">
    <text evidence="4">The sequence shown here is derived from an EMBL/GenBank/DDBJ whole genome shotgun (WGS) entry which is preliminary data.</text>
</comment>
<evidence type="ECO:0000259" key="3">
    <source>
        <dbReference type="PROSITE" id="PS51220"/>
    </source>
</evidence>
<dbReference type="AlphaFoldDB" id="A0AAD4MYR1"/>
<evidence type="ECO:0000256" key="2">
    <source>
        <dbReference type="SAM" id="SignalP"/>
    </source>
</evidence>
<feature type="domain" description="NIDO" evidence="3">
    <location>
        <begin position="86"/>
        <end position="237"/>
    </location>
</feature>
<feature type="transmembrane region" description="Helical" evidence="1">
    <location>
        <begin position="263"/>
        <end position="285"/>
    </location>
</feature>
<dbReference type="InterPro" id="IPR003886">
    <property type="entry name" value="NIDO_dom"/>
</dbReference>
<keyword evidence="1" id="KW-1133">Transmembrane helix</keyword>
<sequence>MYSITLIWALIFLFGTISIHSRVPTGDFFSFGIGRGDERLPRGTTYHTSRRLDLSDPPFYYYGTMRDYARLSTWGEIGFSQGTVIPFSAEFDTSKQGNIFVRKSTGAADLGKARNEICSAFTLYCDVELRWVVIATFDRVIPCNFTYSGSNTLQAALTSDGAKTFVLLFYNNVDWFESYAADTQTIWHSRAAFSMHADNGTEYATFIPGSGTNQMLTLEHRSNCGQPGKWIYRVDGEIICAPDTPCNGSNVANDCHTQTYCPVLKWLLLTGCVVLITFVAVSLHLKRNICSFELLRGYFSRAQSAIQNLFHRYFRFQNDDTLLV</sequence>
<dbReference type="PANTHER" id="PTHR13802:SF59">
    <property type="entry name" value="SUSHI DOMAIN-CONTAINING PROTEIN 2"/>
    <property type="match status" value="1"/>
</dbReference>
<name>A0AAD4MYR1_9BILA</name>
<dbReference type="Proteomes" id="UP001201812">
    <property type="component" value="Unassembled WGS sequence"/>
</dbReference>
<evidence type="ECO:0000313" key="4">
    <source>
        <dbReference type="EMBL" id="KAI1708487.1"/>
    </source>
</evidence>